<protein>
    <submittedName>
        <fullName evidence="1">Uncharacterized protein</fullName>
    </submittedName>
</protein>
<organism evidence="1 2">
    <name type="scientific">Eumeta variegata</name>
    <name type="common">Bagworm moth</name>
    <name type="synonym">Eumeta japonica</name>
    <dbReference type="NCBI Taxonomy" id="151549"/>
    <lineage>
        <taxon>Eukaryota</taxon>
        <taxon>Metazoa</taxon>
        <taxon>Ecdysozoa</taxon>
        <taxon>Arthropoda</taxon>
        <taxon>Hexapoda</taxon>
        <taxon>Insecta</taxon>
        <taxon>Pterygota</taxon>
        <taxon>Neoptera</taxon>
        <taxon>Endopterygota</taxon>
        <taxon>Lepidoptera</taxon>
        <taxon>Glossata</taxon>
        <taxon>Ditrysia</taxon>
        <taxon>Tineoidea</taxon>
        <taxon>Psychidae</taxon>
        <taxon>Oiketicinae</taxon>
        <taxon>Eumeta</taxon>
    </lineage>
</organism>
<dbReference type="AlphaFoldDB" id="A0A4C1Y5K4"/>
<dbReference type="Proteomes" id="UP000299102">
    <property type="component" value="Unassembled WGS sequence"/>
</dbReference>
<reference evidence="1 2" key="1">
    <citation type="journal article" date="2019" name="Commun. Biol.">
        <title>The bagworm genome reveals a unique fibroin gene that provides high tensile strength.</title>
        <authorList>
            <person name="Kono N."/>
            <person name="Nakamura H."/>
            <person name="Ohtoshi R."/>
            <person name="Tomita M."/>
            <person name="Numata K."/>
            <person name="Arakawa K."/>
        </authorList>
    </citation>
    <scope>NUCLEOTIDE SEQUENCE [LARGE SCALE GENOMIC DNA]</scope>
</reference>
<comment type="caution">
    <text evidence="1">The sequence shown here is derived from an EMBL/GenBank/DDBJ whole genome shotgun (WGS) entry which is preliminary data.</text>
</comment>
<evidence type="ECO:0000313" key="1">
    <source>
        <dbReference type="EMBL" id="GBP70122.1"/>
    </source>
</evidence>
<gene>
    <name evidence="1" type="ORF">EVAR_55441_1</name>
</gene>
<dbReference type="EMBL" id="BGZK01001064">
    <property type="protein sequence ID" value="GBP70122.1"/>
    <property type="molecule type" value="Genomic_DNA"/>
</dbReference>
<accession>A0A4C1Y5K4</accession>
<proteinExistence type="predicted"/>
<keyword evidence="2" id="KW-1185">Reference proteome</keyword>
<sequence length="100" mass="11169">MLTQHAELHARPQRHIPGQSLVPGFAREVGVVIFGAGFEADPGRGEIGYELLQRNWVSYEETAVQSTRFCGCRWKSLSGRRAVDTPTVEPDRALKIGYEL</sequence>
<evidence type="ECO:0000313" key="2">
    <source>
        <dbReference type="Proteomes" id="UP000299102"/>
    </source>
</evidence>
<name>A0A4C1Y5K4_EUMVA</name>